<evidence type="ECO:0000256" key="6">
    <source>
        <dbReference type="ARBA" id="ARBA00023242"/>
    </source>
</evidence>
<feature type="compositionally biased region" description="Basic and acidic residues" evidence="8">
    <location>
        <begin position="648"/>
        <end position="662"/>
    </location>
</feature>
<reference evidence="10 11" key="1">
    <citation type="submission" date="2022-05" db="EMBL/GenBank/DDBJ databases">
        <title>Chromosome-level reference genomes for two strains of Caenorhabditis briggsae: an improved platform for comparative genomics.</title>
        <authorList>
            <person name="Stevens L."/>
            <person name="Andersen E.C."/>
        </authorList>
    </citation>
    <scope>NUCLEOTIDE SEQUENCE [LARGE SCALE GENOMIC DNA]</scope>
    <source>
        <strain evidence="10">QX1410_ONT</strain>
        <tissue evidence="10">Whole-organism</tissue>
    </source>
</reference>
<dbReference type="InterPro" id="IPR012677">
    <property type="entry name" value="Nucleotide-bd_a/b_plait_sf"/>
</dbReference>
<dbReference type="SMART" id="SM00386">
    <property type="entry name" value="HAT"/>
    <property type="match status" value="6"/>
</dbReference>
<accession>A0AAE9ABH1</accession>
<dbReference type="Proteomes" id="UP000827892">
    <property type="component" value="Chromosome IV"/>
</dbReference>
<keyword evidence="5" id="KW-0508">mRNA splicing</keyword>
<evidence type="ECO:0000256" key="3">
    <source>
        <dbReference type="ARBA" id="ARBA00022737"/>
    </source>
</evidence>
<keyword evidence="2" id="KW-0507">mRNA processing</keyword>
<dbReference type="Gene3D" id="1.25.40.10">
    <property type="entry name" value="Tetratricopeptide repeat domain"/>
    <property type="match status" value="2"/>
</dbReference>
<evidence type="ECO:0000259" key="9">
    <source>
        <dbReference type="PROSITE" id="PS50102"/>
    </source>
</evidence>
<dbReference type="FunFam" id="3.30.70.330:FF:001337">
    <property type="entry name" value="SART-3/p110 homolog"/>
    <property type="match status" value="1"/>
</dbReference>
<dbReference type="InterPro" id="IPR008669">
    <property type="entry name" value="LSM_interact"/>
</dbReference>
<dbReference type="InterPro" id="IPR011990">
    <property type="entry name" value="TPR-like_helical_dom_sf"/>
</dbReference>
<feature type="domain" description="RRM" evidence="9">
    <location>
        <begin position="727"/>
        <end position="802"/>
    </location>
</feature>
<keyword evidence="6" id="KW-0539">Nucleus</keyword>
<feature type="compositionally biased region" description="Low complexity" evidence="8">
    <location>
        <begin position="948"/>
        <end position="964"/>
    </location>
</feature>
<feature type="region of interest" description="Disordered" evidence="8">
    <location>
        <begin position="636"/>
        <end position="725"/>
    </location>
</feature>
<feature type="region of interest" description="Disordered" evidence="8">
    <location>
        <begin position="940"/>
        <end position="970"/>
    </location>
</feature>
<dbReference type="Gene3D" id="3.30.70.330">
    <property type="match status" value="2"/>
</dbReference>
<evidence type="ECO:0000256" key="5">
    <source>
        <dbReference type="ARBA" id="ARBA00023187"/>
    </source>
</evidence>
<feature type="domain" description="RRM" evidence="9">
    <location>
        <begin position="817"/>
        <end position="889"/>
    </location>
</feature>
<dbReference type="EMBL" id="CP090894">
    <property type="protein sequence ID" value="ULT95403.1"/>
    <property type="molecule type" value="Genomic_DNA"/>
</dbReference>
<evidence type="ECO:0000313" key="11">
    <source>
        <dbReference type="Proteomes" id="UP000827892"/>
    </source>
</evidence>
<dbReference type="Pfam" id="PF05843">
    <property type="entry name" value="Suf"/>
    <property type="match status" value="1"/>
</dbReference>
<dbReference type="SMART" id="SM00360">
    <property type="entry name" value="RRM"/>
    <property type="match status" value="2"/>
</dbReference>
<dbReference type="InterPro" id="IPR035979">
    <property type="entry name" value="RBD_domain_sf"/>
</dbReference>
<dbReference type="GO" id="GO:0006397">
    <property type="term" value="P:mRNA processing"/>
    <property type="evidence" value="ECO:0007669"/>
    <property type="project" value="UniProtKB-KW"/>
</dbReference>
<name>A0AAE9ABH1_CAEBR</name>
<comment type="subcellular location">
    <subcellularLocation>
        <location evidence="1">Nucleus</location>
    </subcellularLocation>
</comment>
<evidence type="ECO:0000256" key="8">
    <source>
        <dbReference type="SAM" id="MobiDB-lite"/>
    </source>
</evidence>
<dbReference type="FunFam" id="1.25.40.10:FF:002504">
    <property type="entry name" value="SART-3/p110 homolog"/>
    <property type="match status" value="1"/>
</dbReference>
<keyword evidence="4 7" id="KW-0694">RNA-binding</keyword>
<keyword evidence="3" id="KW-0677">Repeat</keyword>
<dbReference type="PANTHER" id="PTHR17204">
    <property type="entry name" value="PRE-MRNA PROCESSING PROTEIN PRP39-RELATED"/>
    <property type="match status" value="1"/>
</dbReference>
<gene>
    <name evidence="10" type="ORF">L3Y34_004258</name>
</gene>
<dbReference type="GO" id="GO:0008380">
    <property type="term" value="P:RNA splicing"/>
    <property type="evidence" value="ECO:0007669"/>
    <property type="project" value="UniProtKB-KW"/>
</dbReference>
<evidence type="ECO:0000256" key="2">
    <source>
        <dbReference type="ARBA" id="ARBA00022664"/>
    </source>
</evidence>
<organism evidence="10 11">
    <name type="scientific">Caenorhabditis briggsae</name>
    <dbReference type="NCBI Taxonomy" id="6238"/>
    <lineage>
        <taxon>Eukaryota</taxon>
        <taxon>Metazoa</taxon>
        <taxon>Ecdysozoa</taxon>
        <taxon>Nematoda</taxon>
        <taxon>Chromadorea</taxon>
        <taxon>Rhabditida</taxon>
        <taxon>Rhabditina</taxon>
        <taxon>Rhabditomorpha</taxon>
        <taxon>Rhabditoidea</taxon>
        <taxon>Rhabditidae</taxon>
        <taxon>Peloderinae</taxon>
        <taxon>Caenorhabditis</taxon>
    </lineage>
</organism>
<feature type="compositionally biased region" description="Low complexity" evidence="8">
    <location>
        <begin position="691"/>
        <end position="717"/>
    </location>
</feature>
<dbReference type="GO" id="GO:0005634">
    <property type="term" value="C:nucleus"/>
    <property type="evidence" value="ECO:0007669"/>
    <property type="project" value="UniProtKB-SubCell"/>
</dbReference>
<dbReference type="InterPro" id="IPR003107">
    <property type="entry name" value="HAT"/>
</dbReference>
<evidence type="ECO:0000313" key="10">
    <source>
        <dbReference type="EMBL" id="ULT95403.1"/>
    </source>
</evidence>
<dbReference type="GO" id="GO:0003723">
    <property type="term" value="F:RNA binding"/>
    <property type="evidence" value="ECO:0007669"/>
    <property type="project" value="UniProtKB-UniRule"/>
</dbReference>
<proteinExistence type="predicted"/>
<dbReference type="FunFam" id="3.30.70.330:FF:001965">
    <property type="match status" value="1"/>
</dbReference>
<dbReference type="SUPFAM" id="SSF48452">
    <property type="entry name" value="TPR-like"/>
    <property type="match status" value="1"/>
</dbReference>
<dbReference type="InterPro" id="IPR008847">
    <property type="entry name" value="Suf"/>
</dbReference>
<dbReference type="AlphaFoldDB" id="A0AAE9ABH1"/>
<evidence type="ECO:0000256" key="4">
    <source>
        <dbReference type="ARBA" id="ARBA00022884"/>
    </source>
</evidence>
<protein>
    <recommendedName>
        <fullName evidence="9">RRM domain-containing protein</fullName>
    </recommendedName>
</protein>
<dbReference type="InterPro" id="IPR000504">
    <property type="entry name" value="RRM_dom"/>
</dbReference>
<dbReference type="PANTHER" id="PTHR17204:SF25">
    <property type="entry name" value="RRM DOMAIN-CONTAINING PROTEIN"/>
    <property type="match status" value="1"/>
</dbReference>
<dbReference type="PROSITE" id="PS50102">
    <property type="entry name" value="RRM"/>
    <property type="match status" value="2"/>
</dbReference>
<dbReference type="Pfam" id="PF05391">
    <property type="entry name" value="Lsm_interact"/>
    <property type="match status" value="1"/>
</dbReference>
<dbReference type="Pfam" id="PF00076">
    <property type="entry name" value="RRM_1"/>
    <property type="match status" value="2"/>
</dbReference>
<sequence>MPVIWCPPCPDAIIMVPPHADASGFARFPDASDMVPPCPDAIIMVPPHADASGFARFPDASDMVPPCPDAIIMVLPYADASGFVRFLDASDMVPPPPCPDASIMVLPYADASGFARFPEDSVHSLNLELEMSDVEMDSGSDGSEMEDLDESIQKVKDQMKEDDRDVNLANQLLVLLRKNGDFPELEQKRKRFVEWAPLTPLNWINWIEDFRKQEPEPSVGDVEKMFERAIFDENDVTIWAERVMYSYKCAHDERSDKDFEYCRDTCEKALTAIGNRYDAGGHIWMLFLGYELKHFRKYINSSEFQQQADQVAHLFKRALRCPTDQLEEIYSQSEQFCSDYQQDSHVTELKKLYDATMRQKEQLAKFQILIDNHETKKMGLKQFFEHEKKSGMPARVQMAHERMVAELSDDEDAWCAYGAWTEYELKLPQISVEIYERALRHCPYSYVLHQQTLLALERAQKPDEVIDRLWAKAKNNVINCYLSAAEEGRGLYRTYAFLLRRRIFLAGSKDFSPMAEVFDEGAAILKEWFTMAWDPNAEYRQMQAYFYASLMKDMDKCRKIWNDILASGFGRFAGKWLEAVRIERQFGDKENARRFLNKALNSVSDNINEIYLYYVQFEREEGTLSELDQVLEKVNAQASHRANRPQKKLPEKPYPSEKDNKDLKKRTAGGEPIVKKVKSADGGFKAPLPPTALKKPTPPSTQSTTSSTAPSVSFSTPKSQPGTEDARTIFVSNLDFTTTEDDIRQAIQGVTSIRFARKAHTDETHRGFAYVVMENEEKTRIALQKDRVPVKGRPMFISANDPEKRVGFKFSTGLEKAKIFVRNVHFQATDEELLFGPVKSVRRVTHRDGKPKGVAFIDFESESSAQQCVASGDKLVLRERDLEVAISNPPAKKDKHHPHVGFAGKVASEEDGGPRKGHAAKLQLVPRAIAAKAPQITARMDAMDVSEKPASSKASTSSTSASKPMSNDQFRQMFMRN</sequence>
<dbReference type="SUPFAM" id="SSF54928">
    <property type="entry name" value="RNA-binding domain, RBD"/>
    <property type="match status" value="2"/>
</dbReference>
<evidence type="ECO:0000256" key="1">
    <source>
        <dbReference type="ARBA" id="ARBA00004123"/>
    </source>
</evidence>
<evidence type="ECO:0000256" key="7">
    <source>
        <dbReference type="PROSITE-ProRule" id="PRU00176"/>
    </source>
</evidence>